<name>A0A4Y7Q8X8_9AGAM</name>
<keyword evidence="1" id="KW-0812">Transmembrane</keyword>
<reference evidence="2 3" key="1">
    <citation type="submission" date="2018-06" db="EMBL/GenBank/DDBJ databases">
        <title>A transcriptomic atlas of mushroom development highlights an independent origin of complex multicellularity.</title>
        <authorList>
            <consortium name="DOE Joint Genome Institute"/>
            <person name="Krizsan K."/>
            <person name="Almasi E."/>
            <person name="Merenyi Z."/>
            <person name="Sahu N."/>
            <person name="Viragh M."/>
            <person name="Koszo T."/>
            <person name="Mondo S."/>
            <person name="Kiss B."/>
            <person name="Balint B."/>
            <person name="Kues U."/>
            <person name="Barry K."/>
            <person name="Hegedus J.C."/>
            <person name="Henrissat B."/>
            <person name="Johnson J."/>
            <person name="Lipzen A."/>
            <person name="Ohm R."/>
            <person name="Nagy I."/>
            <person name="Pangilinan J."/>
            <person name="Yan J."/>
            <person name="Xiong Y."/>
            <person name="Grigoriev I.V."/>
            <person name="Hibbett D.S."/>
            <person name="Nagy L.G."/>
        </authorList>
    </citation>
    <scope>NUCLEOTIDE SEQUENCE [LARGE SCALE GENOMIC DNA]</scope>
    <source>
        <strain evidence="2 3">SZMC22713</strain>
    </source>
</reference>
<keyword evidence="1" id="KW-0472">Membrane</keyword>
<organism evidence="2 3">
    <name type="scientific">Rickenella mellea</name>
    <dbReference type="NCBI Taxonomy" id="50990"/>
    <lineage>
        <taxon>Eukaryota</taxon>
        <taxon>Fungi</taxon>
        <taxon>Dikarya</taxon>
        <taxon>Basidiomycota</taxon>
        <taxon>Agaricomycotina</taxon>
        <taxon>Agaricomycetes</taxon>
        <taxon>Hymenochaetales</taxon>
        <taxon>Rickenellaceae</taxon>
        <taxon>Rickenella</taxon>
    </lineage>
</organism>
<dbReference type="Proteomes" id="UP000294933">
    <property type="component" value="Unassembled WGS sequence"/>
</dbReference>
<accession>A0A4Y7Q8X8</accession>
<evidence type="ECO:0000313" key="2">
    <source>
        <dbReference type="EMBL" id="TDL23319.1"/>
    </source>
</evidence>
<sequence length="190" mass="21493">MENIRKRIPFKVPPELLGTEEEETNARIQDEQEQEEVINALRVETDTLNAVIQRILLSSVGISLFLHTFLLLNPNVFLDTLSTPTPLIRLAALIQTSLQFNLLMLVRGWTWLPVRIREIPNFPISIQYTTLLASAVPTISILSGRSWSQTAVWAAADLVSLFVWTGLQWIREGNASIVELEKLRYEAKGA</sequence>
<dbReference type="AlphaFoldDB" id="A0A4Y7Q8X8"/>
<protein>
    <submittedName>
        <fullName evidence="2">Uncharacterized protein</fullName>
    </submittedName>
</protein>
<dbReference type="EMBL" id="ML170171">
    <property type="protein sequence ID" value="TDL23319.1"/>
    <property type="molecule type" value="Genomic_DNA"/>
</dbReference>
<dbReference type="OrthoDB" id="3358048at2759"/>
<evidence type="ECO:0000256" key="1">
    <source>
        <dbReference type="SAM" id="Phobius"/>
    </source>
</evidence>
<keyword evidence="3" id="KW-1185">Reference proteome</keyword>
<keyword evidence="1" id="KW-1133">Transmembrane helix</keyword>
<evidence type="ECO:0000313" key="3">
    <source>
        <dbReference type="Proteomes" id="UP000294933"/>
    </source>
</evidence>
<dbReference type="VEuPathDB" id="FungiDB:BD410DRAFT_787659"/>
<proteinExistence type="predicted"/>
<gene>
    <name evidence="2" type="ORF">BD410DRAFT_787659</name>
</gene>
<feature type="transmembrane region" description="Helical" evidence="1">
    <location>
        <begin position="92"/>
        <end position="112"/>
    </location>
</feature>
<feature type="transmembrane region" description="Helical" evidence="1">
    <location>
        <begin position="51"/>
        <end position="72"/>
    </location>
</feature>